<evidence type="ECO:0000313" key="3">
    <source>
        <dbReference type="Proteomes" id="UP000321058"/>
    </source>
</evidence>
<gene>
    <name evidence="2" type="ORF">RSO01_77970</name>
</gene>
<protein>
    <submittedName>
        <fullName evidence="2">Uncharacterized protein</fullName>
    </submittedName>
</protein>
<accession>A0A512NNW0</accession>
<dbReference type="EMBL" id="BKAJ01000173">
    <property type="protein sequence ID" value="GEP60631.1"/>
    <property type="molecule type" value="Genomic_DNA"/>
</dbReference>
<dbReference type="AlphaFoldDB" id="A0A512NNW0"/>
<evidence type="ECO:0000256" key="1">
    <source>
        <dbReference type="SAM" id="Phobius"/>
    </source>
</evidence>
<keyword evidence="1" id="KW-1133">Transmembrane helix</keyword>
<comment type="caution">
    <text evidence="2">The sequence shown here is derived from an EMBL/GenBank/DDBJ whole genome shotgun (WGS) entry which is preliminary data.</text>
</comment>
<name>A0A512NNW0_9HYPH</name>
<reference evidence="2 3" key="1">
    <citation type="submission" date="2019-07" db="EMBL/GenBank/DDBJ databases">
        <title>Whole genome shotgun sequence of Reyranella soli NBRC 108950.</title>
        <authorList>
            <person name="Hosoyama A."/>
            <person name="Uohara A."/>
            <person name="Ohji S."/>
            <person name="Ichikawa N."/>
        </authorList>
    </citation>
    <scope>NUCLEOTIDE SEQUENCE [LARGE SCALE GENOMIC DNA]</scope>
    <source>
        <strain evidence="2 3">NBRC 108950</strain>
    </source>
</reference>
<dbReference type="Proteomes" id="UP000321058">
    <property type="component" value="Unassembled WGS sequence"/>
</dbReference>
<organism evidence="2 3">
    <name type="scientific">Reyranella soli</name>
    <dbReference type="NCBI Taxonomy" id="1230389"/>
    <lineage>
        <taxon>Bacteria</taxon>
        <taxon>Pseudomonadati</taxon>
        <taxon>Pseudomonadota</taxon>
        <taxon>Alphaproteobacteria</taxon>
        <taxon>Hyphomicrobiales</taxon>
        <taxon>Reyranellaceae</taxon>
        <taxon>Reyranella</taxon>
    </lineage>
</organism>
<keyword evidence="1" id="KW-0812">Transmembrane</keyword>
<keyword evidence="3" id="KW-1185">Reference proteome</keyword>
<sequence>MHASSVRAGAGPSYRGGPVASSLDMREFMTLFSGSTLIGMIAIAALALAVWAILWWYRKID</sequence>
<evidence type="ECO:0000313" key="2">
    <source>
        <dbReference type="EMBL" id="GEP60631.1"/>
    </source>
</evidence>
<proteinExistence type="predicted"/>
<keyword evidence="1" id="KW-0472">Membrane</keyword>
<feature type="transmembrane region" description="Helical" evidence="1">
    <location>
        <begin position="31"/>
        <end position="57"/>
    </location>
</feature>